<dbReference type="InterPro" id="IPR015943">
    <property type="entry name" value="WD40/YVTN_repeat-like_dom_sf"/>
</dbReference>
<dbReference type="InterPro" id="IPR000195">
    <property type="entry name" value="Rab-GAP-TBC_dom"/>
</dbReference>
<dbReference type="InterPro" id="IPR051570">
    <property type="entry name" value="TBC1_cilium_biogenesis"/>
</dbReference>
<evidence type="ECO:0000256" key="10">
    <source>
        <dbReference type="ARBA" id="ARBA00023273"/>
    </source>
</evidence>
<sequence length="892" mass="102388">MSFNNNSVFVGGLKNGNIWDSIENTKHAKGDIDSVSFNAGYDKDAGLEEDADIEALLLSIINAHKSNNDAIESYYRPEPFACYCFAPLCQIENQSHDFYGVNLLREKLKRPIVMAAADQRGSIFVFDFGANKLWRVARSGISPSVMAFTSLSKDELVVAFTDNTVRCYDVETRQLIAETSSHRHPVDCISMHPDEHVVITSSRSEAILWNMSDWSKLKVLNGEAVHGGLRHVAFSSSGTFITTIFYDESVCVWNGQSFEIIWNVNIPKRRPRYIKPLLFNRSYDETCHLALILTNEQILIVGGIMTLYVWNIATQSLLREVDLGRRTYGCIKQVEAICDRAELVILTSDGHLLLVDIFDNAESGMHLINVELPVKSFKISPDGNFLVTNSTKEKEILRIWDFRSLVADSLQNNFEDYTPKSNRKLFIEVQESSPPVLGPSISRNNNSAIITSKSIHSISHSSPQPKSKSKPFHQHINTKLRSHEQSSKFGTRDRRLRAGFPGNSENDDYMEESPMEGVSSPMVLQKERDQCARNEYTTWTIEKNSHKTSPFENDHELKSTPLFGSSGIQNLSFVSTEERKLNIIETLHRDGKYPTEHRLQIWRTLLDVPSNLEAFRNLIDKKRGSIVQLSVQKWPDLRSKNRKLYIRLERCLLFLVNWGFDVAVVIEWLSTIVYPFVELMLGTDEVVCCELILTILLNWYQNCWKKFPNPPARMLDAAEKLLEYWDASLLNHLKEVGVDFKTDFLWPAMLTGFTRILETEGFLQLWDHLLSNDEPSFMCYFAAAYVYNSRDTLINNLESEIRTFISTTYSNDLVKVLEVARKMESETPIPISPRIDVFRFRPLDNRGSYKLRNVKMKKNDNIRDWIWQQEREIAKKRYDDVGLTGELITVNE</sequence>
<evidence type="ECO:0000256" key="2">
    <source>
        <dbReference type="ARBA" id="ARBA00004607"/>
    </source>
</evidence>
<evidence type="ECO:0000256" key="12">
    <source>
        <dbReference type="SAM" id="MobiDB-lite"/>
    </source>
</evidence>
<dbReference type="PROSITE" id="PS50086">
    <property type="entry name" value="TBC_RABGAP"/>
    <property type="match status" value="1"/>
</dbReference>
<dbReference type="Proteomes" id="UP000789572">
    <property type="component" value="Unassembled WGS sequence"/>
</dbReference>
<dbReference type="InterPro" id="IPR035969">
    <property type="entry name" value="Rab-GAP_TBC_sf"/>
</dbReference>
<evidence type="ECO:0000256" key="9">
    <source>
        <dbReference type="ARBA" id="ARBA00023212"/>
    </source>
</evidence>
<dbReference type="AlphaFoldDB" id="A0A9N9B367"/>
<evidence type="ECO:0000313" key="14">
    <source>
        <dbReference type="EMBL" id="CAG8551831.1"/>
    </source>
</evidence>
<organism evidence="14 15">
    <name type="scientific">Paraglomus occultum</name>
    <dbReference type="NCBI Taxonomy" id="144539"/>
    <lineage>
        <taxon>Eukaryota</taxon>
        <taxon>Fungi</taxon>
        <taxon>Fungi incertae sedis</taxon>
        <taxon>Mucoromycota</taxon>
        <taxon>Glomeromycotina</taxon>
        <taxon>Glomeromycetes</taxon>
        <taxon>Paraglomerales</taxon>
        <taxon>Paraglomeraceae</taxon>
        <taxon>Paraglomus</taxon>
    </lineage>
</organism>
<reference evidence="14" key="1">
    <citation type="submission" date="2021-06" db="EMBL/GenBank/DDBJ databases">
        <authorList>
            <person name="Kallberg Y."/>
            <person name="Tangrot J."/>
            <person name="Rosling A."/>
        </authorList>
    </citation>
    <scope>NUCLEOTIDE SEQUENCE</scope>
    <source>
        <strain evidence="14">IA702</strain>
    </source>
</reference>
<dbReference type="SUPFAM" id="SSF50978">
    <property type="entry name" value="WD40 repeat-like"/>
    <property type="match status" value="1"/>
</dbReference>
<dbReference type="InterPro" id="IPR036322">
    <property type="entry name" value="WD40_repeat_dom_sf"/>
</dbReference>
<accession>A0A9N9B367</accession>
<evidence type="ECO:0000259" key="13">
    <source>
        <dbReference type="PROSITE" id="PS50086"/>
    </source>
</evidence>
<feature type="compositionally biased region" description="Basic residues" evidence="12">
    <location>
        <begin position="467"/>
        <end position="480"/>
    </location>
</feature>
<name>A0A9N9B367_9GLOM</name>
<dbReference type="PANTHER" id="PTHR19853">
    <property type="entry name" value="WD REPEAT CONTAINING PROTEIN 3 WDR3"/>
    <property type="match status" value="1"/>
</dbReference>
<dbReference type="Pfam" id="PF00566">
    <property type="entry name" value="RabGAP-TBC"/>
    <property type="match status" value="1"/>
</dbReference>
<evidence type="ECO:0000256" key="11">
    <source>
        <dbReference type="ARBA" id="ARBA00034464"/>
    </source>
</evidence>
<dbReference type="OrthoDB" id="5578278at2759"/>
<evidence type="ECO:0000256" key="8">
    <source>
        <dbReference type="ARBA" id="ARBA00023054"/>
    </source>
</evidence>
<keyword evidence="9" id="KW-0206">Cytoskeleton</keyword>
<comment type="function">
    <text evidence="11">Molecular adapter which is involved in cilium biogenesis. Part of a functional complex including OFD1 a centriolar protein involved in cilium assembly. Could regulate the cAMP-dependent phosphorylation of OFD1, and its subsequent ubiquitination by PJA2 which ultimately leads to its proteasomal degradation.</text>
</comment>
<dbReference type="GO" id="GO:0060271">
    <property type="term" value="P:cilium assembly"/>
    <property type="evidence" value="ECO:0007669"/>
    <property type="project" value="TreeGrafter"/>
</dbReference>
<dbReference type="SMART" id="SM00320">
    <property type="entry name" value="WD40"/>
    <property type="match status" value="4"/>
</dbReference>
<evidence type="ECO:0000256" key="5">
    <source>
        <dbReference type="ARBA" id="ARBA00022574"/>
    </source>
</evidence>
<feature type="compositionally biased region" description="Basic and acidic residues" evidence="12">
    <location>
        <begin position="481"/>
        <end position="493"/>
    </location>
</feature>
<evidence type="ECO:0000256" key="4">
    <source>
        <dbReference type="ARBA" id="ARBA00022490"/>
    </source>
</evidence>
<evidence type="ECO:0000256" key="6">
    <source>
        <dbReference type="ARBA" id="ARBA00022737"/>
    </source>
</evidence>
<keyword evidence="15" id="KW-1185">Reference proteome</keyword>
<evidence type="ECO:0000256" key="3">
    <source>
        <dbReference type="ARBA" id="ARBA00014199"/>
    </source>
</evidence>
<gene>
    <name evidence="14" type="ORF">POCULU_LOCUS5060</name>
</gene>
<dbReference type="Gene3D" id="2.130.10.10">
    <property type="entry name" value="YVTN repeat-like/Quinoprotein amine dehydrogenase"/>
    <property type="match status" value="2"/>
</dbReference>
<comment type="caution">
    <text evidence="14">The sequence shown here is derived from an EMBL/GenBank/DDBJ whole genome shotgun (WGS) entry which is preliminary data.</text>
</comment>
<evidence type="ECO:0000256" key="7">
    <source>
        <dbReference type="ARBA" id="ARBA00022794"/>
    </source>
</evidence>
<keyword evidence="8" id="KW-0175">Coiled coil</keyword>
<keyword evidence="6" id="KW-0677">Repeat</keyword>
<dbReference type="Pfam" id="PF00400">
    <property type="entry name" value="WD40"/>
    <property type="match status" value="1"/>
</dbReference>
<proteinExistence type="predicted"/>
<keyword evidence="7" id="KW-0970">Cilium biogenesis/degradation</keyword>
<keyword evidence="5" id="KW-0853">WD repeat</keyword>
<protein>
    <recommendedName>
        <fullName evidence="3">TBC1 domain family member 31</fullName>
    </recommendedName>
</protein>
<feature type="region of interest" description="Disordered" evidence="12">
    <location>
        <begin position="455"/>
        <end position="521"/>
    </location>
</feature>
<keyword evidence="4" id="KW-0963">Cytoplasm</keyword>
<keyword evidence="10" id="KW-0966">Cell projection</keyword>
<comment type="subcellular location">
    <subcellularLocation>
        <location evidence="1">Cytoplasm</location>
        <location evidence="1">Cytoskeleton</location>
        <location evidence="1">Cilium basal body</location>
    </subcellularLocation>
    <subcellularLocation>
        <location evidence="2">Cytoplasm</location>
        <location evidence="2">Cytoskeleton</location>
        <location evidence="2">Microtubule organizing center</location>
        <location evidence="2">Centrosome</location>
        <location evidence="2">Centriolar satellite</location>
    </subcellularLocation>
</comment>
<dbReference type="EMBL" id="CAJVPJ010000722">
    <property type="protein sequence ID" value="CAG8551831.1"/>
    <property type="molecule type" value="Genomic_DNA"/>
</dbReference>
<feature type="domain" description="Rab-GAP TBC" evidence="13">
    <location>
        <begin position="592"/>
        <end position="773"/>
    </location>
</feature>
<feature type="compositionally biased region" description="Low complexity" evidence="12">
    <location>
        <begin position="455"/>
        <end position="466"/>
    </location>
</feature>
<dbReference type="PANTHER" id="PTHR19853:SF1">
    <property type="entry name" value="TBC1 DOMAIN FAMILY MEMBER 31"/>
    <property type="match status" value="1"/>
</dbReference>
<dbReference type="Gene3D" id="1.10.472.80">
    <property type="entry name" value="Ypt/Rab-GAP domain of gyp1p, domain 3"/>
    <property type="match status" value="1"/>
</dbReference>
<evidence type="ECO:0000256" key="1">
    <source>
        <dbReference type="ARBA" id="ARBA00004120"/>
    </source>
</evidence>
<dbReference type="InterPro" id="IPR001680">
    <property type="entry name" value="WD40_rpt"/>
</dbReference>
<dbReference type="SUPFAM" id="SSF47923">
    <property type="entry name" value="Ypt/Rab-GAP domain of gyp1p"/>
    <property type="match status" value="1"/>
</dbReference>
<feature type="compositionally biased region" description="Acidic residues" evidence="12">
    <location>
        <begin position="505"/>
        <end position="514"/>
    </location>
</feature>
<evidence type="ECO:0000313" key="15">
    <source>
        <dbReference type="Proteomes" id="UP000789572"/>
    </source>
</evidence>
<dbReference type="GO" id="GO:0036064">
    <property type="term" value="C:ciliary basal body"/>
    <property type="evidence" value="ECO:0007669"/>
    <property type="project" value="TreeGrafter"/>
</dbReference>